<comment type="caution">
    <text evidence="2">The sequence shown here is derived from an EMBL/GenBank/DDBJ whole genome shotgun (WGS) entry which is preliminary data.</text>
</comment>
<dbReference type="EMBL" id="LCRX01000002">
    <property type="protein sequence ID" value="KKW42897.1"/>
    <property type="molecule type" value="Genomic_DNA"/>
</dbReference>
<reference evidence="2 3" key="1">
    <citation type="journal article" date="2015" name="Nature">
        <title>rRNA introns, odd ribosomes, and small enigmatic genomes across a large radiation of phyla.</title>
        <authorList>
            <person name="Brown C.T."/>
            <person name="Hug L.A."/>
            <person name="Thomas B.C."/>
            <person name="Sharon I."/>
            <person name="Castelle C.J."/>
            <person name="Singh A."/>
            <person name="Wilkins M.J."/>
            <person name="Williams K.H."/>
            <person name="Banfield J.F."/>
        </authorList>
    </citation>
    <scope>NUCLEOTIDE SEQUENCE [LARGE SCALE GENOMIC DNA]</scope>
</reference>
<feature type="compositionally biased region" description="Polar residues" evidence="1">
    <location>
        <begin position="201"/>
        <end position="213"/>
    </location>
</feature>
<proteinExistence type="predicted"/>
<feature type="compositionally biased region" description="Low complexity" evidence="1">
    <location>
        <begin position="107"/>
        <end position="117"/>
    </location>
</feature>
<evidence type="ECO:0000313" key="2">
    <source>
        <dbReference type="EMBL" id="KKW42897.1"/>
    </source>
</evidence>
<feature type="region of interest" description="Disordered" evidence="1">
    <location>
        <begin position="107"/>
        <end position="213"/>
    </location>
</feature>
<evidence type="ECO:0000313" key="3">
    <source>
        <dbReference type="Proteomes" id="UP000033870"/>
    </source>
</evidence>
<gene>
    <name evidence="2" type="ORF">UY92_C0002G0014</name>
</gene>
<dbReference type="AlphaFoldDB" id="A0A0G2ANH3"/>
<protein>
    <submittedName>
        <fullName evidence="2">Uncharacterized protein</fullName>
    </submittedName>
</protein>
<sequence length="213" mass="23302">MFINRGQKISGAPREILSAPYKKKSVGAIMGIVKQSAAAQKLLTSRAASLVARRFVTGQDKLGISRKKERLLMKDLADKGVVKPILRASPFRAMGVYHREAAAQAAVQRVPVSSESASSEKRPSLGARRWREAREDAGSKREDHQAEERRHTTNFGRQTAESAKVSAAQAFQKPSTTSIERALDTPYRPPDEPAADVEATPENTTPTPVTQLE</sequence>
<name>A0A0G2ANH3_9BACT</name>
<dbReference type="Proteomes" id="UP000033870">
    <property type="component" value="Unassembled WGS sequence"/>
</dbReference>
<feature type="compositionally biased region" description="Basic and acidic residues" evidence="1">
    <location>
        <begin position="118"/>
        <end position="151"/>
    </location>
</feature>
<accession>A0A0G2ANH3</accession>
<dbReference type="STRING" id="1619044.UY92_C0002G0014"/>
<organism evidence="2 3">
    <name type="scientific">Candidatus Magasanikbacteria bacterium GW2011_GWA2_56_11</name>
    <dbReference type="NCBI Taxonomy" id="1619044"/>
    <lineage>
        <taxon>Bacteria</taxon>
        <taxon>Candidatus Magasanikiibacteriota</taxon>
    </lineage>
</organism>
<evidence type="ECO:0000256" key="1">
    <source>
        <dbReference type="SAM" id="MobiDB-lite"/>
    </source>
</evidence>